<dbReference type="AlphaFoldDB" id="A0A0S7BK89"/>
<proteinExistence type="predicted"/>
<accession>A0A0S7BK89</accession>
<protein>
    <submittedName>
        <fullName evidence="1">Uncharacterized protein</fullName>
    </submittedName>
</protein>
<name>A0A0S7BK89_9CHLR</name>
<sequence>MGTTPITHPRTPDESRGFLSVNVDYTLDLWVKILFLLLTLSRTAIY</sequence>
<evidence type="ECO:0000313" key="2">
    <source>
        <dbReference type="Proteomes" id="UP000055060"/>
    </source>
</evidence>
<keyword evidence="2" id="KW-1185">Reference proteome</keyword>
<organism evidence="1">
    <name type="scientific">Longilinea arvoryzae</name>
    <dbReference type="NCBI Taxonomy" id="360412"/>
    <lineage>
        <taxon>Bacteria</taxon>
        <taxon>Bacillati</taxon>
        <taxon>Chloroflexota</taxon>
        <taxon>Anaerolineae</taxon>
        <taxon>Anaerolineales</taxon>
        <taxon>Anaerolineaceae</taxon>
        <taxon>Longilinea</taxon>
    </lineage>
</organism>
<dbReference type="STRING" id="360412.LARV_02697"/>
<reference evidence="1" key="1">
    <citation type="submission" date="2015-07" db="EMBL/GenBank/DDBJ databases">
        <title>Draft Genome Sequences of Anaerolinea thermolimosa IMO-1, Bellilinea caldifistulae GOMI-1, Leptolinea tardivitalis YMTK-2, Levilinea saccharolytica KIBI-1,Longilinea arvoryzae KOME-1, Previously Described as Members of the Anaerolineaceae (Chloroflexi).</title>
        <authorList>
            <person name="Sekiguchi Y."/>
            <person name="Ohashi A."/>
            <person name="Matsuura N."/>
            <person name="Tourlousse M.D."/>
        </authorList>
    </citation>
    <scope>NUCLEOTIDE SEQUENCE [LARGE SCALE GENOMIC DNA]</scope>
    <source>
        <strain evidence="1">KOME-1</strain>
    </source>
</reference>
<dbReference type="Proteomes" id="UP000055060">
    <property type="component" value="Unassembled WGS sequence"/>
</dbReference>
<dbReference type="EMBL" id="DF967972">
    <property type="protein sequence ID" value="GAP14918.1"/>
    <property type="molecule type" value="Genomic_DNA"/>
</dbReference>
<gene>
    <name evidence="1" type="ORF">LARV_02697</name>
</gene>
<evidence type="ECO:0000313" key="1">
    <source>
        <dbReference type="EMBL" id="GAP14918.1"/>
    </source>
</evidence>